<dbReference type="STRING" id="867902.Ornrh_1214"/>
<reference evidence="1 2" key="1">
    <citation type="submission" date="2012-06" db="EMBL/GenBank/DDBJ databases">
        <title>The complete genome of Ornithobacterium rhinotracheale DSM 15997.</title>
        <authorList>
            <consortium name="US DOE Joint Genome Institute (JGI-PGF)"/>
            <person name="Lucas S."/>
            <person name="Copeland A."/>
            <person name="Lapidus A."/>
            <person name="Goodwin L."/>
            <person name="Pitluck S."/>
            <person name="Peters L."/>
            <person name="Mikhailova N."/>
            <person name="Teshima H."/>
            <person name="Kyrpides N."/>
            <person name="Mavromatis K."/>
            <person name="Pagani I."/>
            <person name="Ivanova N."/>
            <person name="Ovchinnikova G."/>
            <person name="Zeytun A."/>
            <person name="Detter J.C."/>
            <person name="Han C."/>
            <person name="Land M."/>
            <person name="Hauser L."/>
            <person name="Markowitz V."/>
            <person name="Cheng J.-F."/>
            <person name="Hugenholtz P."/>
            <person name="Woyke T."/>
            <person name="Wu D."/>
            <person name="Lang E."/>
            <person name="Kopitz M."/>
            <person name="Brambilla E."/>
            <person name="Klenk H.-P."/>
            <person name="Eisen J.A."/>
        </authorList>
    </citation>
    <scope>NUCLEOTIDE SEQUENCE [LARGE SCALE GENOMIC DNA]</scope>
    <source>
        <strain evidence="2">ATCC 51463 / DSM 15997 / CCUG 23171 / LMG 9086</strain>
    </source>
</reference>
<evidence type="ECO:0000313" key="1">
    <source>
        <dbReference type="EMBL" id="AFL97398.1"/>
    </source>
</evidence>
<sequence>MYAYQNNIVSIPAKLLYEDWAIISYDYYKVLCRRGKLVRTKEGRGQDNQAWVSFHDLPVVKGINLKEYCVRALGRPEDNLVRNQLEKYILPDPKAIDFFAQHRKPNGKPLKFEKQRQKATSAMILNAIETIFKDRVASNKIFGKKKTQIWQNISEAVNGLNTEKWHYDLPSNARSLQRKYNQYLKDRYMAFIHKGEGGVNARKVNEDIERLIIGLYCMPNKPYMSSTHDMYLQFMGGALEAYDAQTGEIFNREDFYDENGQMVELSESTINNYLNKPENKIIIEKCRNGAYDFSQKSRPHVHRHAPLFSMSKITLDDRDIMHHKLPDGSKVMAYYAFDSLSGAMIGIAHSKSKNQTLFLDCIRNMFQFTTSYGLGVPMQMEVEQHLVSDFSEGLMKAGVLFPFVRWCNPTNSQEKEAEGFIRVKKYGVEKDRHQNVGRHYSRNESNRVTRQKIFDEANDNYKEAKATYEQIVAWELEEQTLYNNELHPNQRKYKGKTRLEVFLENVNPNLPKLNKALLAQFIGKHTKTTIRRNQYVNVQYEKYQLPTPQVLSMLAPNNYQVDAYFLPNDNEEKEVYLYQNGEYLCTCKPVPVFNRANVEWTDEDARKYQEAMAYITKFDAMTRRLSEEKLPKIGTMKPTAAIEVDFEVVEEAQELEYSYTDTTINQRNRAINDL</sequence>
<dbReference type="AlphaFoldDB" id="I4A0B4"/>
<dbReference type="KEGG" id="orh:Ornrh_1214"/>
<dbReference type="EMBL" id="CP003283">
    <property type="protein sequence ID" value="AFL97398.1"/>
    <property type="molecule type" value="Genomic_DNA"/>
</dbReference>
<dbReference type="Proteomes" id="UP000006051">
    <property type="component" value="Chromosome"/>
</dbReference>
<protein>
    <recommendedName>
        <fullName evidence="3">Integrase catalytic domain-containing protein</fullName>
    </recommendedName>
</protein>
<dbReference type="RefSeq" id="WP_014790963.1">
    <property type="nucleotide sequence ID" value="NC_018016.1"/>
</dbReference>
<dbReference type="HOGENOM" id="CLU_409210_0_0_10"/>
<dbReference type="GeneID" id="97257879"/>
<gene>
    <name evidence="1" type="ordered locus">Ornrh_1214</name>
</gene>
<dbReference type="PATRIC" id="fig|867902.3.peg.1191"/>
<accession>I4A0B4</accession>
<name>I4A0B4_ORNRL</name>
<evidence type="ECO:0008006" key="3">
    <source>
        <dbReference type="Google" id="ProtNLM"/>
    </source>
</evidence>
<organism evidence="1 2">
    <name type="scientific">Ornithobacterium rhinotracheale (strain ATCC 51463 / DSM 15997 / CCUG 23171 / CIP 104009 / LMG 9086)</name>
    <dbReference type="NCBI Taxonomy" id="867902"/>
    <lineage>
        <taxon>Bacteria</taxon>
        <taxon>Pseudomonadati</taxon>
        <taxon>Bacteroidota</taxon>
        <taxon>Flavobacteriia</taxon>
        <taxon>Flavobacteriales</taxon>
        <taxon>Weeksellaceae</taxon>
        <taxon>Ornithobacterium</taxon>
    </lineage>
</organism>
<dbReference type="eggNOG" id="COG2801">
    <property type="taxonomic scope" value="Bacteria"/>
</dbReference>
<proteinExistence type="predicted"/>
<keyword evidence="2" id="KW-1185">Reference proteome</keyword>
<evidence type="ECO:0000313" key="2">
    <source>
        <dbReference type="Proteomes" id="UP000006051"/>
    </source>
</evidence>